<gene>
    <name evidence="1" type="primary">mdcA</name>
    <name evidence="1" type="ORF">AB8U03_10290</name>
</gene>
<dbReference type="Proteomes" id="UP001564657">
    <property type="component" value="Unassembled WGS sequence"/>
</dbReference>
<dbReference type="PANTHER" id="PTHR43293:SF2">
    <property type="entry name" value="MALONATE DECARBOXYLASE ALPHA SUBUNIT"/>
    <property type="match status" value="1"/>
</dbReference>
<keyword evidence="2" id="KW-1185">Reference proteome</keyword>
<organism evidence="1 2">
    <name type="scientific">Clostridium moutaii</name>
    <dbReference type="NCBI Taxonomy" id="3240932"/>
    <lineage>
        <taxon>Bacteria</taxon>
        <taxon>Bacillati</taxon>
        <taxon>Bacillota</taxon>
        <taxon>Clostridia</taxon>
        <taxon>Eubacteriales</taxon>
        <taxon>Clostridiaceae</taxon>
        <taxon>Clostridium</taxon>
    </lineage>
</organism>
<dbReference type="Gene3D" id="3.40.1080.10">
    <property type="entry name" value="Glutaconate Coenzyme A-transferase"/>
    <property type="match status" value="1"/>
</dbReference>
<dbReference type="EMBL" id="JBGEWD010000009">
    <property type="protein sequence ID" value="MEY8000579.1"/>
    <property type="molecule type" value="Genomic_DNA"/>
</dbReference>
<evidence type="ECO:0000313" key="1">
    <source>
        <dbReference type="EMBL" id="MEY8000579.1"/>
    </source>
</evidence>
<dbReference type="PANTHER" id="PTHR43293">
    <property type="entry name" value="ACETATE COA-TRANSFERASE YDIF"/>
    <property type="match status" value="1"/>
</dbReference>
<evidence type="ECO:0000313" key="2">
    <source>
        <dbReference type="Proteomes" id="UP001564657"/>
    </source>
</evidence>
<dbReference type="InterPro" id="IPR037171">
    <property type="entry name" value="NagB/RpiA_transferase-like"/>
</dbReference>
<sequence>MKQINLNERKWNTRHLEKEKKLNDILKIFKGKIIPPDKIVDVMERAIYPGNIVTLEGDNQKQASFLSKSLLEVDSKKVNNLHMVISNLSRTEHLQIFKKGIASVLDFSYAGSQSVKVSNMIEDGTIKIGDIHTYLELYSRLFVDLIPDVTLVAAEKADKNGNLYTGPNTEETPVLVEAAAFHDGIVIAQVNEIDDYLPRVDIPGSWVDFIVKSNEPYDIDPLFTRDPAKINEVQILIAMMVIKGIYAKHHVISLNHGIGYNTAAIELLLPTYGESLGLKGKICTNWVLNPHPTLIPAIETGWVKSVYSFGGELGMEKYVASRSDIFFDGNDGNLRSNRIYAQMAGQYALDAFVGSTLQIDSHGNSSTVTAGRLSGFGGAPNMGSDSRGRRHSTAAWLDMITEKGETEKGRKLVIQTVETFKRGDNPVFVDKLDAVKVGKDSGLSVTPVMIYGDDVTHVVTEEGVAYLYKAQNINERKKALAAVAGVTDLGLEITGDEINDLRRKGIVAYPEDMGIKRTDAKRNLLAAKDIDDLVQWSQGLYEPPVKFRNW</sequence>
<dbReference type="SUPFAM" id="SSF100950">
    <property type="entry name" value="NagB/RpiA/CoA transferase-like"/>
    <property type="match status" value="2"/>
</dbReference>
<proteinExistence type="predicted"/>
<dbReference type="RefSeq" id="WP_369704473.1">
    <property type="nucleotide sequence ID" value="NZ_JBGEWD010000009.1"/>
</dbReference>
<dbReference type="InterPro" id="IPR005777">
    <property type="entry name" value="MadA"/>
</dbReference>
<dbReference type="Pfam" id="PF16957">
    <property type="entry name" value="Mal_decarbox_Al"/>
    <property type="match status" value="1"/>
</dbReference>
<reference evidence="1 2" key="1">
    <citation type="submission" date="2024-08" db="EMBL/GenBank/DDBJ databases">
        <title>Clostridium lapicellarii sp. nov., and Clostridium renhuaiense sp. nov., two species isolated from the mud in a fermentation cellar used for producing sauce-flavour Chinese liquors.</title>
        <authorList>
            <person name="Yang F."/>
            <person name="Wang H."/>
            <person name="Chen L.Q."/>
            <person name="Zhou N."/>
            <person name="Lu J.J."/>
            <person name="Pu X.X."/>
            <person name="Wan B."/>
            <person name="Wang L."/>
            <person name="Liu S.J."/>
        </authorList>
    </citation>
    <scope>NUCLEOTIDE SEQUENCE [LARGE SCALE GENOMIC DNA]</scope>
    <source>
        <strain evidence="1 2">MT-5</strain>
    </source>
</reference>
<dbReference type="NCBIfam" id="TIGR01110">
    <property type="entry name" value="mdcA"/>
    <property type="match status" value="1"/>
</dbReference>
<comment type="caution">
    <text evidence="1">The sequence shown here is derived from an EMBL/GenBank/DDBJ whole genome shotgun (WGS) entry which is preliminary data.</text>
</comment>
<protein>
    <submittedName>
        <fullName evidence="1">Malonate decarboxylase subunit alpha</fullName>
    </submittedName>
</protein>
<name>A0ABV4BP71_9CLOT</name>
<accession>A0ABV4BP71</accession>